<dbReference type="OrthoDB" id="6231at2"/>
<dbReference type="InterPro" id="IPR043519">
    <property type="entry name" value="NT_sf"/>
</dbReference>
<evidence type="ECO:0008006" key="3">
    <source>
        <dbReference type="Google" id="ProtNLM"/>
    </source>
</evidence>
<accession>A0A518D3X5</accession>
<proteinExistence type="predicted"/>
<dbReference type="Gene3D" id="3.30.460.10">
    <property type="entry name" value="Beta Polymerase, domain 2"/>
    <property type="match status" value="1"/>
</dbReference>
<dbReference type="Proteomes" id="UP000319342">
    <property type="component" value="Chromosome"/>
</dbReference>
<evidence type="ECO:0000313" key="2">
    <source>
        <dbReference type="Proteomes" id="UP000319342"/>
    </source>
</evidence>
<dbReference type="SUPFAM" id="SSF81301">
    <property type="entry name" value="Nucleotidyltransferase"/>
    <property type="match status" value="1"/>
</dbReference>
<reference evidence="1 2" key="1">
    <citation type="submission" date="2019-02" db="EMBL/GenBank/DDBJ databases">
        <title>Deep-cultivation of Planctomycetes and their phenomic and genomic characterization uncovers novel biology.</title>
        <authorList>
            <person name="Wiegand S."/>
            <person name="Jogler M."/>
            <person name="Boedeker C."/>
            <person name="Pinto D."/>
            <person name="Vollmers J."/>
            <person name="Rivas-Marin E."/>
            <person name="Kohn T."/>
            <person name="Peeters S.H."/>
            <person name="Heuer A."/>
            <person name="Rast P."/>
            <person name="Oberbeckmann S."/>
            <person name="Bunk B."/>
            <person name="Jeske O."/>
            <person name="Meyerdierks A."/>
            <person name="Storesund J.E."/>
            <person name="Kallscheuer N."/>
            <person name="Luecker S."/>
            <person name="Lage O.M."/>
            <person name="Pohl T."/>
            <person name="Merkel B.J."/>
            <person name="Hornburger P."/>
            <person name="Mueller R.-W."/>
            <person name="Bruemmer F."/>
            <person name="Labrenz M."/>
            <person name="Spormann A.M."/>
            <person name="Op den Camp H."/>
            <person name="Overmann J."/>
            <person name="Amann R."/>
            <person name="Jetten M.S.M."/>
            <person name="Mascher T."/>
            <person name="Medema M.H."/>
            <person name="Devos D.P."/>
            <person name="Kaster A.-K."/>
            <person name="Ovreas L."/>
            <person name="Rohde M."/>
            <person name="Galperin M.Y."/>
            <person name="Jogler C."/>
        </authorList>
    </citation>
    <scope>NUCLEOTIDE SEQUENCE [LARGE SCALE GENOMIC DNA]</scope>
    <source>
        <strain evidence="1 2">Pla163</strain>
    </source>
</reference>
<dbReference type="RefSeq" id="WP_145190938.1">
    <property type="nucleotide sequence ID" value="NZ_CP036290.1"/>
</dbReference>
<dbReference type="EMBL" id="CP036290">
    <property type="protein sequence ID" value="QDU86182.1"/>
    <property type="molecule type" value="Genomic_DNA"/>
</dbReference>
<protein>
    <recommendedName>
        <fullName evidence="3">Polymerase nucleotidyl transferase domain-containing protein</fullName>
    </recommendedName>
</protein>
<sequence>MDETPLDRRPLNETDALRERAKELRCLYRIHAIVSGRALSPESAFEQVLEALPEGWQRPESTGASIEYLGRRYVGPGYTHDGACQTRPIALWGTRVGALTVSCGASSEGAPDFLAEELELLSAVAARLGEYLEWKQTELLAGRTSRAADHWRWRHEFAEALARRVDAAGFEIDAIYIGGSTGGGDAGPGSDIDLWIQCRGDGATRERLAAWVDGFGACTSEVAHRQTGYRFPTGLIDLHWLDAPPTERSHPGLRSLPLGPPRG</sequence>
<name>A0A518D3X5_9BACT</name>
<gene>
    <name evidence="1" type="ORF">Pla163_33320</name>
</gene>
<keyword evidence="2" id="KW-1185">Reference proteome</keyword>
<organism evidence="1 2">
    <name type="scientific">Rohdeia mirabilis</name>
    <dbReference type="NCBI Taxonomy" id="2528008"/>
    <lineage>
        <taxon>Bacteria</taxon>
        <taxon>Pseudomonadati</taxon>
        <taxon>Planctomycetota</taxon>
        <taxon>Planctomycetia</taxon>
        <taxon>Planctomycetia incertae sedis</taxon>
        <taxon>Rohdeia</taxon>
    </lineage>
</organism>
<dbReference type="AlphaFoldDB" id="A0A518D3X5"/>
<evidence type="ECO:0000313" key="1">
    <source>
        <dbReference type="EMBL" id="QDU86182.1"/>
    </source>
</evidence>